<accession>A0A1S3K1C9</accession>
<evidence type="ECO:0000313" key="11">
    <source>
        <dbReference type="RefSeq" id="XP_013416437.1"/>
    </source>
</evidence>
<dbReference type="GeneID" id="106178005"/>
<evidence type="ECO:0000256" key="2">
    <source>
        <dbReference type="ARBA" id="ARBA00022692"/>
    </source>
</evidence>
<dbReference type="RefSeq" id="XP_013416435.1">
    <property type="nucleotide sequence ID" value="XM_013560981.2"/>
</dbReference>
<dbReference type="STRING" id="7574.A0A1S3K1C9"/>
<dbReference type="PRINTS" id="PR00237">
    <property type="entry name" value="GPCRRHODOPSN"/>
</dbReference>
<feature type="transmembrane region" description="Helical" evidence="5">
    <location>
        <begin position="121"/>
        <end position="150"/>
    </location>
</feature>
<reference evidence="8 9" key="1">
    <citation type="submission" date="2025-04" db="UniProtKB">
        <authorList>
            <consortium name="RefSeq"/>
        </authorList>
    </citation>
    <scope>IDENTIFICATION</scope>
    <source>
        <tissue evidence="8 9">Gonads</tissue>
    </source>
</reference>
<dbReference type="InterPro" id="IPR053219">
    <property type="entry name" value="GPCR_Dmsr-1"/>
</dbReference>
<dbReference type="RefSeq" id="XP_013416437.1">
    <property type="nucleotide sequence ID" value="XM_013560983.1"/>
</dbReference>
<keyword evidence="8 9" id="KW-0675">Receptor</keyword>
<dbReference type="AlphaFoldDB" id="A0A1S3K1C9"/>
<evidence type="ECO:0000313" key="7">
    <source>
        <dbReference type="Proteomes" id="UP000085678"/>
    </source>
</evidence>
<feature type="transmembrane region" description="Helical" evidence="5">
    <location>
        <begin position="286"/>
        <end position="310"/>
    </location>
</feature>
<keyword evidence="2 5" id="KW-0812">Transmembrane</keyword>
<feature type="transmembrane region" description="Helical" evidence="5">
    <location>
        <begin position="322"/>
        <end position="342"/>
    </location>
</feature>
<evidence type="ECO:0000256" key="4">
    <source>
        <dbReference type="ARBA" id="ARBA00023136"/>
    </source>
</evidence>
<dbReference type="InterPro" id="IPR017452">
    <property type="entry name" value="GPCR_Rhodpsn_7TM"/>
</dbReference>
<evidence type="ECO:0000313" key="8">
    <source>
        <dbReference type="RefSeq" id="XP_013416434.1"/>
    </source>
</evidence>
<evidence type="ECO:0000256" key="3">
    <source>
        <dbReference type="ARBA" id="ARBA00022989"/>
    </source>
</evidence>
<dbReference type="RefSeq" id="XP_013416434.1">
    <property type="nucleotide sequence ID" value="XM_013560980.1"/>
</dbReference>
<organism evidence="7 9">
    <name type="scientific">Lingula anatina</name>
    <name type="common">Brachiopod</name>
    <name type="synonym">Lingula unguis</name>
    <dbReference type="NCBI Taxonomy" id="7574"/>
    <lineage>
        <taxon>Eukaryota</taxon>
        <taxon>Metazoa</taxon>
        <taxon>Spiralia</taxon>
        <taxon>Lophotrochozoa</taxon>
        <taxon>Brachiopoda</taxon>
        <taxon>Linguliformea</taxon>
        <taxon>Lingulata</taxon>
        <taxon>Lingulida</taxon>
        <taxon>Linguloidea</taxon>
        <taxon>Lingulidae</taxon>
        <taxon>Lingula</taxon>
    </lineage>
</organism>
<keyword evidence="4 5" id="KW-0472">Membrane</keyword>
<feature type="transmembrane region" description="Helical" evidence="5">
    <location>
        <begin position="80"/>
        <end position="101"/>
    </location>
</feature>
<dbReference type="PANTHER" id="PTHR46273">
    <property type="entry name" value="MYOSUPPRESSIN RECEPTOR 1, ISOFORM B-RELATED"/>
    <property type="match status" value="1"/>
</dbReference>
<dbReference type="InterPro" id="IPR019427">
    <property type="entry name" value="7TM_GPCR_serpentine_rcpt_Srw"/>
</dbReference>
<proteinExistence type="predicted"/>
<dbReference type="PROSITE" id="PS50262">
    <property type="entry name" value="G_PROTEIN_RECEP_F1_2"/>
    <property type="match status" value="1"/>
</dbReference>
<dbReference type="OrthoDB" id="5864054at2759"/>
<name>A0A1S3K1C9_LINAN</name>
<dbReference type="PANTHER" id="PTHR46273:SF4">
    <property type="entry name" value="AT19640P"/>
    <property type="match status" value="1"/>
</dbReference>
<gene>
    <name evidence="8 9 10 11" type="primary">LOC106178005</name>
</gene>
<dbReference type="GO" id="GO:0008528">
    <property type="term" value="F:G protein-coupled peptide receptor activity"/>
    <property type="evidence" value="ECO:0007669"/>
    <property type="project" value="InterPro"/>
</dbReference>
<dbReference type="RefSeq" id="XP_013416436.1">
    <property type="nucleotide sequence ID" value="XM_013560982.1"/>
</dbReference>
<protein>
    <submittedName>
        <fullName evidence="8 9">Sex peptide receptor</fullName>
    </submittedName>
</protein>
<dbReference type="InterPro" id="IPR000276">
    <property type="entry name" value="GPCR_Rhodpsn"/>
</dbReference>
<evidence type="ECO:0000256" key="5">
    <source>
        <dbReference type="SAM" id="Phobius"/>
    </source>
</evidence>
<dbReference type="Gene3D" id="1.20.1070.10">
    <property type="entry name" value="Rhodopsin 7-helix transmembrane proteins"/>
    <property type="match status" value="1"/>
</dbReference>
<dbReference type="Proteomes" id="UP000085678">
    <property type="component" value="Unplaced"/>
</dbReference>
<feature type="transmembrane region" description="Helical" evidence="5">
    <location>
        <begin position="170"/>
        <end position="190"/>
    </location>
</feature>
<feature type="transmembrane region" description="Helical" evidence="5">
    <location>
        <begin position="226"/>
        <end position="252"/>
    </location>
</feature>
<dbReference type="KEGG" id="lak:106178005"/>
<evidence type="ECO:0000313" key="9">
    <source>
        <dbReference type="RefSeq" id="XP_013416435.1"/>
    </source>
</evidence>
<dbReference type="GO" id="GO:0005886">
    <property type="term" value="C:plasma membrane"/>
    <property type="evidence" value="ECO:0007669"/>
    <property type="project" value="TreeGrafter"/>
</dbReference>
<feature type="transmembrane region" description="Helical" evidence="5">
    <location>
        <begin position="44"/>
        <end position="68"/>
    </location>
</feature>
<evidence type="ECO:0000313" key="10">
    <source>
        <dbReference type="RefSeq" id="XP_013416436.1"/>
    </source>
</evidence>
<comment type="subcellular location">
    <subcellularLocation>
        <location evidence="1">Membrane</location>
    </subcellularLocation>
</comment>
<keyword evidence="3 5" id="KW-1133">Transmembrane helix</keyword>
<feature type="domain" description="G-protein coupled receptors family 1 profile" evidence="6">
    <location>
        <begin position="61"/>
        <end position="341"/>
    </location>
</feature>
<evidence type="ECO:0000259" key="6">
    <source>
        <dbReference type="PROSITE" id="PS50262"/>
    </source>
</evidence>
<dbReference type="CDD" id="cd14978">
    <property type="entry name" value="7tmA_FMRFamide_R-like"/>
    <property type="match status" value="1"/>
</dbReference>
<dbReference type="Pfam" id="PF10324">
    <property type="entry name" value="7TM_GPCR_Srw"/>
    <property type="match status" value="1"/>
</dbReference>
<sequence>MGTSQSLHYESTGSVTLSISAADVTNNRSDHVASPLETFETWYAGYHGFVSLVVCTFGIISNMFNIAVLTRKGMRTPTNLILTGLAVADMLTMMSYVPFAFHFRILHNTSPTITPERDSYGWIAFLLFHANFAVTTHTASIFVGVVLAVFRYAYIRASSSGYVTFGMEKAFFSVMFAYALSVVFLIPNYLAQSIVQETDRVTNKTYFRLDGSLSEELFPNINQINFWIHAIAIKITPCIFMTVFGGLLLHTIRQTTAKGREMQRFGSNRSQALKSRLREHSRTTRMLVVVIILFLFTEFPQGVLALLSGVHTEYFESVYSPLGDLMDIVALINNSINFILYCSMSKSFRQAFLCLICSGVKKWRNTSVMENSREEDCTCNQYTQLEMRNRISNNYRRVDRTTKGTCLNGSVS</sequence>
<evidence type="ECO:0000256" key="1">
    <source>
        <dbReference type="ARBA" id="ARBA00004370"/>
    </source>
</evidence>
<keyword evidence="7" id="KW-1185">Reference proteome</keyword>
<dbReference type="SUPFAM" id="SSF81321">
    <property type="entry name" value="Family A G protein-coupled receptor-like"/>
    <property type="match status" value="1"/>
</dbReference>